<dbReference type="CDD" id="cd12148">
    <property type="entry name" value="fungal_TF_MHR"/>
    <property type="match status" value="1"/>
</dbReference>
<accession>A0ABR4FP80</accession>
<dbReference type="SMART" id="SM00906">
    <property type="entry name" value="Fungal_trans"/>
    <property type="match status" value="1"/>
</dbReference>
<reference evidence="8 9" key="1">
    <citation type="submission" date="2024-07" db="EMBL/GenBank/DDBJ databases">
        <title>Section-level genome sequencing and comparative genomics of Aspergillus sections Usti and Cavernicolus.</title>
        <authorList>
            <consortium name="Lawrence Berkeley National Laboratory"/>
            <person name="Nybo J.L."/>
            <person name="Vesth T.C."/>
            <person name="Theobald S."/>
            <person name="Frisvad J.C."/>
            <person name="Larsen T.O."/>
            <person name="Kjaerboelling I."/>
            <person name="Rothschild-Mancinelli K."/>
            <person name="Lyhne E.K."/>
            <person name="Kogle M.E."/>
            <person name="Barry K."/>
            <person name="Clum A."/>
            <person name="Na H."/>
            <person name="Ledsgaard L."/>
            <person name="Lin J."/>
            <person name="Lipzen A."/>
            <person name="Kuo A."/>
            <person name="Riley R."/>
            <person name="Mondo S."/>
            <person name="Labutti K."/>
            <person name="Haridas S."/>
            <person name="Pangalinan J."/>
            <person name="Salamov A.A."/>
            <person name="Simmons B.A."/>
            <person name="Magnuson J.K."/>
            <person name="Chen J."/>
            <person name="Drula E."/>
            <person name="Henrissat B."/>
            <person name="Wiebenga A."/>
            <person name="Lubbers R.J."/>
            <person name="Gomes A.C."/>
            <person name="Makela M.R."/>
            <person name="Stajich J."/>
            <person name="Grigoriev I.V."/>
            <person name="Mortensen U.H."/>
            <person name="De Vries R.P."/>
            <person name="Baker S.E."/>
            <person name="Andersen M.R."/>
        </authorList>
    </citation>
    <scope>NUCLEOTIDE SEQUENCE [LARGE SCALE GENOMIC DNA]</scope>
    <source>
        <strain evidence="8 9">CBS 209.92</strain>
    </source>
</reference>
<sequence>MESSHSRPFTSIAPNPAHATLPKPVLVPRRTKQSSACTGCKARKTKCSGTHPCEKCVLTGKECIFPAGLDRRRKYAQRRVEQELEAAHRLLDVIIDVFDAGDSAQLRALISSAKNDRARELALFAGRTPSIQEESGSQSQGSMSSSVLGDEVMQNDGEEDTVRAPVDAQQFSASVDDMQKRRNSSSSSSTSVGSLNEVNRLTEDPNRNEESRATGYIGKESEIAWMQKLEAEASKLDRGKGQDAESPPIEEPIVSMSYHLDNLQILDSLAGDPRLLPPKAWAARLMNIFFNSADHFFPMINRSLFHSQFDRAFSQSSPEPTRKWLAVLNLALAIGARYYQLAEPVAGRDVDDRIFLSRAISLNETHRLVVEHSDLHQVQIDLLLAIYYLITGQVNRSWQITGRATRSAISLGLNLCTVSDQIDPVSKETRIRLWWSIFAIEHILSCMTGRSPCVDHHSISAFPPIPFCEAQFNEPEAQQLLSDTTLREEKLRWAIYLKEADLESRNRWLITIEPTPALFYFHFMDLSIITHAAVKAIYTLSKDRDTGQGEIPLYQKKLHTWLAHLQEPFAFTDNDNKPEVARDSREQVSLAMAYYSAQIILSRPCLTRPDMKEGTNIRFPRSRFGNGTAKTCVHSAAALISILPDEPDTRWLLRMTPWLCVLHFIMQAVTVLLIQLVIGQVADRSGDGEKRDGGSAKEEAAPEAVLEGAKKGVRWLHAMGQQDASGVRAFRITEGFLRRIAAAKGLDLGGVPVSTDDKRQASRQGSTDRDQWRVQHGRQGGVNWGPDGTVSEGGGPELPQDAPFALDPIFLSGDDGHGRVR</sequence>
<organism evidence="8 9">
    <name type="scientific">Aspergillus keveii</name>
    <dbReference type="NCBI Taxonomy" id="714993"/>
    <lineage>
        <taxon>Eukaryota</taxon>
        <taxon>Fungi</taxon>
        <taxon>Dikarya</taxon>
        <taxon>Ascomycota</taxon>
        <taxon>Pezizomycotina</taxon>
        <taxon>Eurotiomycetes</taxon>
        <taxon>Eurotiomycetidae</taxon>
        <taxon>Eurotiales</taxon>
        <taxon>Aspergillaceae</taxon>
        <taxon>Aspergillus</taxon>
        <taxon>Aspergillus subgen. Nidulantes</taxon>
    </lineage>
</organism>
<keyword evidence="9" id="KW-1185">Reference proteome</keyword>
<dbReference type="InterPro" id="IPR007219">
    <property type="entry name" value="XnlR_reg_dom"/>
</dbReference>
<keyword evidence="3" id="KW-0238">DNA-binding</keyword>
<dbReference type="EMBL" id="JBFTWV010000155">
    <property type="protein sequence ID" value="KAL2785092.1"/>
    <property type="molecule type" value="Genomic_DNA"/>
</dbReference>
<evidence type="ECO:0000313" key="8">
    <source>
        <dbReference type="EMBL" id="KAL2785092.1"/>
    </source>
</evidence>
<dbReference type="Proteomes" id="UP001610563">
    <property type="component" value="Unassembled WGS sequence"/>
</dbReference>
<proteinExistence type="predicted"/>
<keyword evidence="2" id="KW-0805">Transcription regulation</keyword>
<dbReference type="SUPFAM" id="SSF57701">
    <property type="entry name" value="Zn2/Cys6 DNA-binding domain"/>
    <property type="match status" value="1"/>
</dbReference>
<keyword evidence="1" id="KW-0479">Metal-binding</keyword>
<evidence type="ECO:0000256" key="2">
    <source>
        <dbReference type="ARBA" id="ARBA00023015"/>
    </source>
</evidence>
<dbReference type="CDD" id="cd00067">
    <property type="entry name" value="GAL4"/>
    <property type="match status" value="1"/>
</dbReference>
<feature type="compositionally biased region" description="Low complexity" evidence="6">
    <location>
        <begin position="130"/>
        <end position="146"/>
    </location>
</feature>
<dbReference type="Gene3D" id="4.10.240.10">
    <property type="entry name" value="Zn(2)-C6 fungal-type DNA-binding domain"/>
    <property type="match status" value="1"/>
</dbReference>
<feature type="compositionally biased region" description="Low complexity" evidence="6">
    <location>
        <begin position="184"/>
        <end position="194"/>
    </location>
</feature>
<feature type="region of interest" description="Disordered" evidence="6">
    <location>
        <begin position="684"/>
        <end position="704"/>
    </location>
</feature>
<feature type="region of interest" description="Disordered" evidence="6">
    <location>
        <begin position="751"/>
        <end position="821"/>
    </location>
</feature>
<dbReference type="PROSITE" id="PS50048">
    <property type="entry name" value="ZN2_CY6_FUNGAL_2"/>
    <property type="match status" value="1"/>
</dbReference>
<dbReference type="PANTHER" id="PTHR47654">
    <property type="entry name" value="ZN(II)2CYS6 TRANSCRIPTION FACTOR (EUROFUNG)-RELATED"/>
    <property type="match status" value="1"/>
</dbReference>
<dbReference type="SMART" id="SM00066">
    <property type="entry name" value="GAL4"/>
    <property type="match status" value="1"/>
</dbReference>
<evidence type="ECO:0000256" key="3">
    <source>
        <dbReference type="ARBA" id="ARBA00023125"/>
    </source>
</evidence>
<feature type="compositionally biased region" description="Basic and acidic residues" evidence="6">
    <location>
        <begin position="755"/>
        <end position="773"/>
    </location>
</feature>
<feature type="region of interest" description="Disordered" evidence="6">
    <location>
        <begin position="1"/>
        <end position="22"/>
    </location>
</feature>
<feature type="region of interest" description="Disordered" evidence="6">
    <location>
        <begin position="126"/>
        <end position="147"/>
    </location>
</feature>
<dbReference type="Pfam" id="PF04082">
    <property type="entry name" value="Fungal_trans"/>
    <property type="match status" value="1"/>
</dbReference>
<dbReference type="InterPro" id="IPR053230">
    <property type="entry name" value="Trans_reg_galc"/>
</dbReference>
<dbReference type="PANTHER" id="PTHR47654:SF3">
    <property type="entry name" value="ZN(II)2CYS6 TRANSCRIPTION FACTOR (EUROFUNG)"/>
    <property type="match status" value="1"/>
</dbReference>
<keyword evidence="5" id="KW-0539">Nucleus</keyword>
<name>A0ABR4FP80_9EURO</name>
<feature type="region of interest" description="Disordered" evidence="6">
    <location>
        <begin position="172"/>
        <end position="213"/>
    </location>
</feature>
<dbReference type="InterPro" id="IPR001138">
    <property type="entry name" value="Zn2Cys6_DnaBD"/>
</dbReference>
<evidence type="ECO:0000259" key="7">
    <source>
        <dbReference type="PROSITE" id="PS50048"/>
    </source>
</evidence>
<feature type="compositionally biased region" description="Basic and acidic residues" evidence="6">
    <location>
        <begin position="684"/>
        <end position="700"/>
    </location>
</feature>
<evidence type="ECO:0000256" key="6">
    <source>
        <dbReference type="SAM" id="MobiDB-lite"/>
    </source>
</evidence>
<comment type="caution">
    <text evidence="8">The sequence shown here is derived from an EMBL/GenBank/DDBJ whole genome shotgun (WGS) entry which is preliminary data.</text>
</comment>
<dbReference type="Pfam" id="PF00172">
    <property type="entry name" value="Zn_clus"/>
    <property type="match status" value="1"/>
</dbReference>
<evidence type="ECO:0000256" key="4">
    <source>
        <dbReference type="ARBA" id="ARBA00023163"/>
    </source>
</evidence>
<dbReference type="InterPro" id="IPR036864">
    <property type="entry name" value="Zn2-C6_fun-type_DNA-bd_sf"/>
</dbReference>
<feature type="compositionally biased region" description="Polar residues" evidence="6">
    <location>
        <begin position="1"/>
        <end position="13"/>
    </location>
</feature>
<keyword evidence="4" id="KW-0804">Transcription</keyword>
<evidence type="ECO:0000313" key="9">
    <source>
        <dbReference type="Proteomes" id="UP001610563"/>
    </source>
</evidence>
<feature type="compositionally biased region" description="Basic and acidic residues" evidence="6">
    <location>
        <begin position="200"/>
        <end position="212"/>
    </location>
</feature>
<evidence type="ECO:0000256" key="1">
    <source>
        <dbReference type="ARBA" id="ARBA00022723"/>
    </source>
</evidence>
<feature type="domain" description="Zn(2)-C6 fungal-type" evidence="7">
    <location>
        <begin position="36"/>
        <end position="65"/>
    </location>
</feature>
<gene>
    <name evidence="8" type="ORF">BJX66DRAFT_329514</name>
</gene>
<dbReference type="PROSITE" id="PS00463">
    <property type="entry name" value="ZN2_CY6_FUNGAL_1"/>
    <property type="match status" value="1"/>
</dbReference>
<evidence type="ECO:0000256" key="5">
    <source>
        <dbReference type="ARBA" id="ARBA00023242"/>
    </source>
</evidence>
<protein>
    <submittedName>
        <fullName evidence="8">Fungal-specific transcription factor domain-containing protein</fullName>
    </submittedName>
</protein>